<dbReference type="InterPro" id="IPR014636">
    <property type="entry name" value="RNaseH/PGlycerate_mutase"/>
</dbReference>
<dbReference type="NCBIfam" id="NF005567">
    <property type="entry name" value="PRK07238.1"/>
    <property type="match status" value="1"/>
</dbReference>
<dbReference type="InterPro" id="IPR013078">
    <property type="entry name" value="His_Pase_superF_clade-1"/>
</dbReference>
<dbReference type="InterPro" id="IPR036397">
    <property type="entry name" value="RNaseH_sf"/>
</dbReference>
<name>A0A6N9YNP7_9ACTN</name>
<evidence type="ECO:0000256" key="3">
    <source>
        <dbReference type="PIRSR" id="PIRSR613078-2"/>
    </source>
</evidence>
<accession>A0A6N9YNP7</accession>
<dbReference type="Pfam" id="PF00300">
    <property type="entry name" value="His_Phos_1"/>
    <property type="match status" value="1"/>
</dbReference>
<evidence type="ECO:0000259" key="5">
    <source>
        <dbReference type="PROSITE" id="PS50879"/>
    </source>
</evidence>
<dbReference type="AlphaFoldDB" id="A0A6N9YNP7"/>
<dbReference type="EMBL" id="JAAGOB010000007">
    <property type="protein sequence ID" value="NED96565.1"/>
    <property type="molecule type" value="Genomic_DNA"/>
</dbReference>
<dbReference type="Gene3D" id="3.40.50.1240">
    <property type="entry name" value="Phosphoglycerate mutase-like"/>
    <property type="match status" value="1"/>
</dbReference>
<dbReference type="PANTHER" id="PTHR48100:SF1">
    <property type="entry name" value="HISTIDINE PHOSPHATASE FAMILY PROTEIN-RELATED"/>
    <property type="match status" value="1"/>
</dbReference>
<dbReference type="RefSeq" id="WP_163819345.1">
    <property type="nucleotide sequence ID" value="NZ_JAAGOB010000007.1"/>
</dbReference>
<reference evidence="6 7" key="1">
    <citation type="submission" date="2020-02" db="EMBL/GenBank/DDBJ databases">
        <authorList>
            <person name="Li X.-J."/>
            <person name="Feng X.-M."/>
        </authorList>
    </citation>
    <scope>NUCLEOTIDE SEQUENCE [LARGE SCALE GENOMIC DNA]</scope>
    <source>
        <strain evidence="6 7">CGMCC 4.7225</strain>
    </source>
</reference>
<proteinExistence type="predicted"/>
<keyword evidence="7" id="KW-1185">Reference proteome</keyword>
<sequence>MTRLIVEADGGSRGNPGPAAFGALVRSADTGEVLAEAGETIGVATNNVAEYRGLIAGLRMARQIDPSAQVEARLDSKLVVEQMSGRWKIKHPGMRPLALEAQRILPPGQVTYTWVPRAQNAHADRLLNDALDGKPVAPHEAAEHPDDDAPALPTEPEPFDAKTEPETATTPDTVPPPHRLVTWSPELGPPTTLVVVRHGQTAMTRARAFSGGGTEGPPLDEVGLDQALRAGTMLAGSDVMADVAPVVVASPMLRTRQTADAIATQLGVEKVGVDDEWRECEFGAWDGLTLGEITERYPEDIAAWFASTSYQMPGGESLDQMTARIVAARDRTVELYAGRTVVVVTHSMPVRALVRLALEAPASAMFKVQPAPGSVTEIQHYSDGTVALAGFNTRP</sequence>
<dbReference type="SUPFAM" id="SSF53254">
    <property type="entry name" value="Phosphoglycerate mutase-like"/>
    <property type="match status" value="1"/>
</dbReference>
<evidence type="ECO:0000256" key="2">
    <source>
        <dbReference type="PIRSR" id="PIRSR613078-1"/>
    </source>
</evidence>
<dbReference type="InterPro" id="IPR050275">
    <property type="entry name" value="PGM_Phosphatase"/>
</dbReference>
<evidence type="ECO:0000313" key="6">
    <source>
        <dbReference type="EMBL" id="NED96565.1"/>
    </source>
</evidence>
<dbReference type="SUPFAM" id="SSF53098">
    <property type="entry name" value="Ribonuclease H-like"/>
    <property type="match status" value="1"/>
</dbReference>
<feature type="active site" description="Proton donor/acceptor; for phosphatase activity" evidence="1">
    <location>
        <position position="279"/>
    </location>
</feature>
<dbReference type="SMART" id="SM00855">
    <property type="entry name" value="PGAM"/>
    <property type="match status" value="1"/>
</dbReference>
<dbReference type="Proteomes" id="UP000469185">
    <property type="component" value="Unassembled WGS sequence"/>
</dbReference>
<feature type="region of interest" description="Disordered" evidence="4">
    <location>
        <begin position="135"/>
        <end position="188"/>
    </location>
</feature>
<dbReference type="GO" id="GO:0004523">
    <property type="term" value="F:RNA-DNA hybrid ribonuclease activity"/>
    <property type="evidence" value="ECO:0007669"/>
    <property type="project" value="InterPro"/>
</dbReference>
<evidence type="ECO:0000256" key="4">
    <source>
        <dbReference type="SAM" id="MobiDB-lite"/>
    </source>
</evidence>
<dbReference type="PROSITE" id="PS50879">
    <property type="entry name" value="RNASE_H_1"/>
    <property type="match status" value="1"/>
</dbReference>
<feature type="binding site" evidence="3">
    <location>
        <position position="254"/>
    </location>
    <ligand>
        <name>substrate</name>
    </ligand>
</feature>
<dbReference type="PIRSF" id="PIRSF036922">
    <property type="entry name" value="RNaseH_PGAM"/>
    <property type="match status" value="1"/>
</dbReference>
<dbReference type="Pfam" id="PF13456">
    <property type="entry name" value="RVT_3"/>
    <property type="match status" value="1"/>
</dbReference>
<dbReference type="CDD" id="cd09279">
    <property type="entry name" value="RNase_HI_like"/>
    <property type="match status" value="1"/>
</dbReference>
<evidence type="ECO:0000313" key="7">
    <source>
        <dbReference type="Proteomes" id="UP000469185"/>
    </source>
</evidence>
<dbReference type="CDD" id="cd07067">
    <property type="entry name" value="HP_PGM_like"/>
    <property type="match status" value="1"/>
</dbReference>
<protein>
    <submittedName>
        <fullName evidence="6">Bifunctional RNase H/acid phosphatase</fullName>
    </submittedName>
</protein>
<dbReference type="InterPro" id="IPR002156">
    <property type="entry name" value="RNaseH_domain"/>
</dbReference>
<dbReference type="GO" id="GO:0003676">
    <property type="term" value="F:nucleic acid binding"/>
    <property type="evidence" value="ECO:0007669"/>
    <property type="project" value="InterPro"/>
</dbReference>
<dbReference type="InterPro" id="IPR012337">
    <property type="entry name" value="RNaseH-like_sf"/>
</dbReference>
<evidence type="ECO:0000256" key="1">
    <source>
        <dbReference type="PIRSR" id="PIRSR036922-1"/>
    </source>
</evidence>
<feature type="active site" description="Proton donor/acceptor" evidence="2">
    <location>
        <position position="279"/>
    </location>
</feature>
<feature type="active site" description="Tele-phosphohistidine intermediate" evidence="1">
    <location>
        <position position="198"/>
    </location>
</feature>
<dbReference type="Gene3D" id="3.30.420.10">
    <property type="entry name" value="Ribonuclease H-like superfamily/Ribonuclease H"/>
    <property type="match status" value="1"/>
</dbReference>
<feature type="domain" description="RNase H type-1" evidence="5">
    <location>
        <begin position="1"/>
        <end position="137"/>
    </location>
</feature>
<dbReference type="GO" id="GO:0016791">
    <property type="term" value="F:phosphatase activity"/>
    <property type="evidence" value="ECO:0007669"/>
    <property type="project" value="TreeGrafter"/>
</dbReference>
<dbReference type="GO" id="GO:0005737">
    <property type="term" value="C:cytoplasm"/>
    <property type="evidence" value="ECO:0007669"/>
    <property type="project" value="TreeGrafter"/>
</dbReference>
<organism evidence="6 7">
    <name type="scientific">Phytoactinopolyspora alkaliphila</name>
    <dbReference type="NCBI Taxonomy" id="1783498"/>
    <lineage>
        <taxon>Bacteria</taxon>
        <taxon>Bacillati</taxon>
        <taxon>Actinomycetota</taxon>
        <taxon>Actinomycetes</taxon>
        <taxon>Jiangellales</taxon>
        <taxon>Jiangellaceae</taxon>
        <taxon>Phytoactinopolyspora</taxon>
    </lineage>
</organism>
<dbReference type="PANTHER" id="PTHR48100">
    <property type="entry name" value="BROAD-SPECIFICITY PHOSPHATASE YOR283W-RELATED"/>
    <property type="match status" value="1"/>
</dbReference>
<comment type="caution">
    <text evidence="6">The sequence shown here is derived from an EMBL/GenBank/DDBJ whole genome shotgun (WGS) entry which is preliminary data.</text>
</comment>
<gene>
    <name evidence="6" type="ORF">G1H11_14740</name>
</gene>
<dbReference type="InterPro" id="IPR029033">
    <property type="entry name" value="His_PPase_superfam"/>
</dbReference>